<dbReference type="SMART" id="SM00271">
    <property type="entry name" value="DnaJ"/>
    <property type="match status" value="1"/>
</dbReference>
<feature type="region of interest" description="Disordered" evidence="1">
    <location>
        <begin position="92"/>
        <end position="129"/>
    </location>
</feature>
<proteinExistence type="predicted"/>
<dbReference type="PRINTS" id="PR00625">
    <property type="entry name" value="JDOMAIN"/>
</dbReference>
<keyword evidence="4" id="KW-1185">Reference proteome</keyword>
<evidence type="ECO:0000256" key="1">
    <source>
        <dbReference type="SAM" id="MobiDB-lite"/>
    </source>
</evidence>
<evidence type="ECO:0000313" key="3">
    <source>
        <dbReference type="EMBL" id="CAL1538986.1"/>
    </source>
</evidence>
<dbReference type="InterPro" id="IPR001623">
    <property type="entry name" value="DnaJ_domain"/>
</dbReference>
<dbReference type="CDD" id="cd06257">
    <property type="entry name" value="DnaJ"/>
    <property type="match status" value="1"/>
</dbReference>
<evidence type="ECO:0000259" key="2">
    <source>
        <dbReference type="PROSITE" id="PS50076"/>
    </source>
</evidence>
<accession>A0AAV2HZL0</accession>
<sequence>MITMVFTNQNACDILGLPVGADLNLISTKYKQLAIKWHPEKHKYSTESEQKFKQVTLAYKKLTSAEFSQDLSMTDCLALFQQIVFNRTATNGTRYNYSDSSDNSDDDDDSDDSDDEQHLDNKFNKKGIF</sequence>
<dbReference type="AlphaFoldDB" id="A0AAV2HZL0"/>
<dbReference type="SUPFAM" id="SSF46565">
    <property type="entry name" value="Chaperone J-domain"/>
    <property type="match status" value="1"/>
</dbReference>
<feature type="compositionally biased region" description="Acidic residues" evidence="1">
    <location>
        <begin position="102"/>
        <end position="115"/>
    </location>
</feature>
<dbReference type="PROSITE" id="PS50076">
    <property type="entry name" value="DNAJ_2"/>
    <property type="match status" value="1"/>
</dbReference>
<feature type="domain" description="J" evidence="2">
    <location>
        <begin position="10"/>
        <end position="78"/>
    </location>
</feature>
<organism evidence="3 4">
    <name type="scientific">Lymnaea stagnalis</name>
    <name type="common">Great pond snail</name>
    <name type="synonym">Helix stagnalis</name>
    <dbReference type="NCBI Taxonomy" id="6523"/>
    <lineage>
        <taxon>Eukaryota</taxon>
        <taxon>Metazoa</taxon>
        <taxon>Spiralia</taxon>
        <taxon>Lophotrochozoa</taxon>
        <taxon>Mollusca</taxon>
        <taxon>Gastropoda</taxon>
        <taxon>Heterobranchia</taxon>
        <taxon>Euthyneura</taxon>
        <taxon>Panpulmonata</taxon>
        <taxon>Hygrophila</taxon>
        <taxon>Lymnaeoidea</taxon>
        <taxon>Lymnaeidae</taxon>
        <taxon>Lymnaea</taxon>
    </lineage>
</organism>
<comment type="caution">
    <text evidence="3">The sequence shown here is derived from an EMBL/GenBank/DDBJ whole genome shotgun (WGS) entry which is preliminary data.</text>
</comment>
<protein>
    <recommendedName>
        <fullName evidence="2">J domain-containing protein</fullName>
    </recommendedName>
</protein>
<dbReference type="Gene3D" id="1.10.287.110">
    <property type="entry name" value="DnaJ domain"/>
    <property type="match status" value="1"/>
</dbReference>
<dbReference type="InterPro" id="IPR036869">
    <property type="entry name" value="J_dom_sf"/>
</dbReference>
<gene>
    <name evidence="3" type="ORF">GSLYS_00012807001</name>
</gene>
<name>A0AAV2HZL0_LYMST</name>
<dbReference type="Pfam" id="PF00226">
    <property type="entry name" value="DnaJ"/>
    <property type="match status" value="1"/>
</dbReference>
<reference evidence="3 4" key="1">
    <citation type="submission" date="2024-04" db="EMBL/GenBank/DDBJ databases">
        <authorList>
            <consortium name="Genoscope - CEA"/>
            <person name="William W."/>
        </authorList>
    </citation>
    <scope>NUCLEOTIDE SEQUENCE [LARGE SCALE GENOMIC DNA]</scope>
</reference>
<dbReference type="Proteomes" id="UP001497497">
    <property type="component" value="Unassembled WGS sequence"/>
</dbReference>
<evidence type="ECO:0000313" key="4">
    <source>
        <dbReference type="Proteomes" id="UP001497497"/>
    </source>
</evidence>
<dbReference type="EMBL" id="CAXITT010000320">
    <property type="protein sequence ID" value="CAL1538986.1"/>
    <property type="molecule type" value="Genomic_DNA"/>
</dbReference>